<dbReference type="PROSITE" id="PS50111">
    <property type="entry name" value="CHEMOTAXIS_TRANSDUC_2"/>
    <property type="match status" value="1"/>
</dbReference>
<feature type="domain" description="HAMP" evidence="4">
    <location>
        <begin position="13"/>
        <end position="65"/>
    </location>
</feature>
<dbReference type="Pfam" id="PF00672">
    <property type="entry name" value="HAMP"/>
    <property type="match status" value="1"/>
</dbReference>
<dbReference type="GO" id="GO:0007165">
    <property type="term" value="P:signal transduction"/>
    <property type="evidence" value="ECO:0007669"/>
    <property type="project" value="UniProtKB-KW"/>
</dbReference>
<dbReference type="SMART" id="SM00304">
    <property type="entry name" value="HAMP"/>
    <property type="match status" value="1"/>
</dbReference>
<dbReference type="Pfam" id="PF00015">
    <property type="entry name" value="MCPsignal"/>
    <property type="match status" value="1"/>
</dbReference>
<proteinExistence type="inferred from homology"/>
<feature type="domain" description="Methyl-accepting transducer" evidence="3">
    <location>
        <begin position="70"/>
        <end position="252"/>
    </location>
</feature>
<dbReference type="AlphaFoldDB" id="X1EK98"/>
<dbReference type="CDD" id="cd06225">
    <property type="entry name" value="HAMP"/>
    <property type="match status" value="1"/>
</dbReference>
<evidence type="ECO:0000313" key="5">
    <source>
        <dbReference type="EMBL" id="GAH17549.1"/>
    </source>
</evidence>
<dbReference type="InterPro" id="IPR003660">
    <property type="entry name" value="HAMP_dom"/>
</dbReference>
<evidence type="ECO:0008006" key="6">
    <source>
        <dbReference type="Google" id="ProtNLM"/>
    </source>
</evidence>
<feature type="non-terminal residue" evidence="5">
    <location>
        <position position="1"/>
    </location>
</feature>
<gene>
    <name evidence="5" type="ORF">S01H4_55180</name>
</gene>
<evidence type="ECO:0000259" key="3">
    <source>
        <dbReference type="PROSITE" id="PS50111"/>
    </source>
</evidence>
<comment type="caution">
    <text evidence="5">The sequence shown here is derived from an EMBL/GenBank/DDBJ whole genome shotgun (WGS) entry which is preliminary data.</text>
</comment>
<organism evidence="5">
    <name type="scientific">marine sediment metagenome</name>
    <dbReference type="NCBI Taxonomy" id="412755"/>
    <lineage>
        <taxon>unclassified sequences</taxon>
        <taxon>metagenomes</taxon>
        <taxon>ecological metagenomes</taxon>
    </lineage>
</organism>
<name>X1EK98_9ZZZZ</name>
<dbReference type="InterPro" id="IPR004089">
    <property type="entry name" value="MCPsignal_dom"/>
</dbReference>
<keyword evidence="1" id="KW-0807">Transducer</keyword>
<dbReference type="EMBL" id="BART01031821">
    <property type="protein sequence ID" value="GAH17549.1"/>
    <property type="molecule type" value="Genomic_DNA"/>
</dbReference>
<dbReference type="PROSITE" id="PS50885">
    <property type="entry name" value="HAMP"/>
    <property type="match status" value="1"/>
</dbReference>
<dbReference type="PANTHER" id="PTHR32089:SF112">
    <property type="entry name" value="LYSOZYME-LIKE PROTEIN-RELATED"/>
    <property type="match status" value="1"/>
</dbReference>
<feature type="non-terminal residue" evidence="5">
    <location>
        <position position="252"/>
    </location>
</feature>
<comment type="similarity">
    <text evidence="2">Belongs to the methyl-accepting chemotaxis (MCP) protein family.</text>
</comment>
<dbReference type="Gene3D" id="1.10.287.950">
    <property type="entry name" value="Methyl-accepting chemotaxis protein"/>
    <property type="match status" value="1"/>
</dbReference>
<sequence length="252" mass="26362">VVIATILVIFMSNSIANPIRELSKATYELAQGNLSATYEVTSTDEIGRLADSLTTMVGTLGFLLARAKVTSNQISSVSSQILAGSEQQAAGAAEQSSAIDETASAAEELSKSSEQISENVQLVKEAASHALAGMAKIDEATGKTGERIASLSEKSQKIGKIIGLIDDVADQTNLLAVNAAIEAARAGEQGRGFTVVADEIRKLADSTAKSTKDITDLIEIIQHEVSDAVASMEESTASVQEEVKFAEESADK</sequence>
<dbReference type="SMART" id="SM00283">
    <property type="entry name" value="MA"/>
    <property type="match status" value="1"/>
</dbReference>
<dbReference type="GO" id="GO:0016020">
    <property type="term" value="C:membrane"/>
    <property type="evidence" value="ECO:0007669"/>
    <property type="project" value="InterPro"/>
</dbReference>
<accession>X1EK98</accession>
<dbReference type="SUPFAM" id="SSF58104">
    <property type="entry name" value="Methyl-accepting chemotaxis protein (MCP) signaling domain"/>
    <property type="match status" value="1"/>
</dbReference>
<reference evidence="5" key="1">
    <citation type="journal article" date="2014" name="Front. Microbiol.">
        <title>High frequency of phylogenetically diverse reductive dehalogenase-homologous genes in deep subseafloor sedimentary metagenomes.</title>
        <authorList>
            <person name="Kawai M."/>
            <person name="Futagami T."/>
            <person name="Toyoda A."/>
            <person name="Takaki Y."/>
            <person name="Nishi S."/>
            <person name="Hori S."/>
            <person name="Arai W."/>
            <person name="Tsubouchi T."/>
            <person name="Morono Y."/>
            <person name="Uchiyama I."/>
            <person name="Ito T."/>
            <person name="Fujiyama A."/>
            <person name="Inagaki F."/>
            <person name="Takami H."/>
        </authorList>
    </citation>
    <scope>NUCLEOTIDE SEQUENCE</scope>
    <source>
        <strain evidence="5">Expedition CK06-06</strain>
    </source>
</reference>
<evidence type="ECO:0000256" key="1">
    <source>
        <dbReference type="ARBA" id="ARBA00023224"/>
    </source>
</evidence>
<protein>
    <recommendedName>
        <fullName evidence="6">Methyl-accepting chemotaxis protein</fullName>
    </recommendedName>
</protein>
<evidence type="ECO:0000256" key="2">
    <source>
        <dbReference type="ARBA" id="ARBA00029447"/>
    </source>
</evidence>
<dbReference type="PANTHER" id="PTHR32089">
    <property type="entry name" value="METHYL-ACCEPTING CHEMOTAXIS PROTEIN MCPB"/>
    <property type="match status" value="1"/>
</dbReference>
<evidence type="ECO:0000259" key="4">
    <source>
        <dbReference type="PROSITE" id="PS50885"/>
    </source>
</evidence>